<dbReference type="Gene3D" id="1.20.1250.20">
    <property type="entry name" value="MFS general substrate transporter like domains"/>
    <property type="match status" value="2"/>
</dbReference>
<dbReference type="InParanoid" id="G7E1W4"/>
<accession>G7E1W4</accession>
<evidence type="ECO:0000256" key="5">
    <source>
        <dbReference type="ARBA" id="ARBA00022989"/>
    </source>
</evidence>
<feature type="transmembrane region" description="Helical" evidence="7">
    <location>
        <begin position="44"/>
        <end position="65"/>
    </location>
</feature>
<feature type="transmembrane region" description="Helical" evidence="7">
    <location>
        <begin position="96"/>
        <end position="115"/>
    </location>
</feature>
<reference evidence="8 9" key="1">
    <citation type="journal article" date="2011" name="J. Gen. Appl. Microbiol.">
        <title>Draft genome sequencing of the enigmatic basidiomycete Mixia osmundae.</title>
        <authorList>
            <person name="Nishida H."/>
            <person name="Nagatsuka Y."/>
            <person name="Sugiyama J."/>
        </authorList>
    </citation>
    <scope>NUCLEOTIDE SEQUENCE [LARGE SCALE GENOMIC DNA]</scope>
    <source>
        <strain evidence="9">CBS 9802 / IAM 14324 / JCM 22182 / KY 12970</strain>
    </source>
</reference>
<evidence type="ECO:0000256" key="4">
    <source>
        <dbReference type="ARBA" id="ARBA00022692"/>
    </source>
</evidence>
<evidence type="ECO:0000313" key="8">
    <source>
        <dbReference type="EMBL" id="GAA96877.1"/>
    </source>
</evidence>
<dbReference type="STRING" id="764103.G7E1W4"/>
<feature type="transmembrane region" description="Helical" evidence="7">
    <location>
        <begin position="72"/>
        <end position="90"/>
    </location>
</feature>
<evidence type="ECO:0000256" key="6">
    <source>
        <dbReference type="ARBA" id="ARBA00023136"/>
    </source>
</evidence>
<dbReference type="OrthoDB" id="413079at2759"/>
<feature type="transmembrane region" description="Helical" evidence="7">
    <location>
        <begin position="320"/>
        <end position="338"/>
    </location>
</feature>
<evidence type="ECO:0008006" key="10">
    <source>
        <dbReference type="Google" id="ProtNLM"/>
    </source>
</evidence>
<dbReference type="SUPFAM" id="SSF103473">
    <property type="entry name" value="MFS general substrate transporter"/>
    <property type="match status" value="1"/>
</dbReference>
<feature type="transmembrane region" description="Helical" evidence="7">
    <location>
        <begin position="12"/>
        <end position="32"/>
    </location>
</feature>
<feature type="transmembrane region" description="Helical" evidence="7">
    <location>
        <begin position="161"/>
        <end position="182"/>
    </location>
</feature>
<protein>
    <recommendedName>
        <fullName evidence="10">Major facilitator superfamily (MFS) profile domain-containing protein</fullName>
    </recommendedName>
</protein>
<feature type="transmembrane region" description="Helical" evidence="7">
    <location>
        <begin position="408"/>
        <end position="427"/>
    </location>
</feature>
<feature type="transmembrane region" description="Helical" evidence="7">
    <location>
        <begin position="136"/>
        <end position="155"/>
    </location>
</feature>
<evidence type="ECO:0000256" key="7">
    <source>
        <dbReference type="SAM" id="Phobius"/>
    </source>
</evidence>
<keyword evidence="5 7" id="KW-1133">Transmembrane helix</keyword>
<feature type="transmembrane region" description="Helical" evidence="7">
    <location>
        <begin position="433"/>
        <end position="456"/>
    </location>
</feature>
<keyword evidence="6 7" id="KW-0472">Membrane</keyword>
<evidence type="ECO:0000256" key="3">
    <source>
        <dbReference type="ARBA" id="ARBA00022448"/>
    </source>
</evidence>
<dbReference type="eggNOG" id="ENOG502QU6M">
    <property type="taxonomic scope" value="Eukaryota"/>
</dbReference>
<keyword evidence="3" id="KW-0813">Transport</keyword>
<proteinExistence type="inferred from homology"/>
<comment type="caution">
    <text evidence="8">The sequence shown here is derived from an EMBL/GenBank/DDBJ whole genome shotgun (WGS) entry which is preliminary data.</text>
</comment>
<dbReference type="OMA" id="MDKANTI"/>
<comment type="similarity">
    <text evidence="2">Belongs to the major facilitator superfamily.</text>
</comment>
<dbReference type="AlphaFoldDB" id="G7E1W4"/>
<dbReference type="PANTHER" id="PTHR23514">
    <property type="entry name" value="BYPASS OF STOP CODON PROTEIN 6"/>
    <property type="match status" value="1"/>
</dbReference>
<feature type="transmembrane region" description="Helical" evidence="7">
    <location>
        <begin position="285"/>
        <end position="308"/>
    </location>
</feature>
<dbReference type="PANTHER" id="PTHR23514:SF3">
    <property type="entry name" value="BYPASS OF STOP CODON PROTEIN 6"/>
    <property type="match status" value="1"/>
</dbReference>
<dbReference type="InterPro" id="IPR011701">
    <property type="entry name" value="MFS"/>
</dbReference>
<feature type="transmembrane region" description="Helical" evidence="7">
    <location>
        <begin position="373"/>
        <end position="396"/>
    </location>
</feature>
<feature type="transmembrane region" description="Helical" evidence="7">
    <location>
        <begin position="350"/>
        <end position="367"/>
    </location>
</feature>
<keyword evidence="4 7" id="KW-0812">Transmembrane</keyword>
<dbReference type="GO" id="GO:0016020">
    <property type="term" value="C:membrane"/>
    <property type="evidence" value="ECO:0007669"/>
    <property type="project" value="TreeGrafter"/>
</dbReference>
<name>G7E1W4_MIXOS</name>
<sequence>MKRAVRWFRFGAANYALFLGGADVAVMGAMLSSLQEVYSLTHEGVSRIFIGQAAGFIVASIASSFVLDRVGLGWTLAIGATIQTTGYIVLALRPAFWIFVAGEALIGAGISVQDAQTTAWAAGASGNPSRAISTLYASYGLGAVVAPFAAQAIGLRKINHIYSLFALLNAINLFTLAGAFVANNGYTTHSQDQLREFAGRCRRTDSSRGKLRLPQTPQTTASCSTDPPVYCVSPRPSSASAIPTSMKEYRAAQSRACGGCVEFDSHTWLETPPANKLGTVLTNPYIWRAAAFLGISVGVNAAIGSWIVPFLSEVKHLDQGELPIAILWSGVTMGRLLLPPISARMGERCAVFVYLASLGGCQVILLTSNKKQLIDAVLFLQGLLLSPLYPIALSLITGSLPKALHSAAVGFLAAFAMSMSVAFPYLVGLSTTTLGLIVLQPFVLIMLTSLALLWAFEARTVLCSRLSSCEEHSSTSWRSDKSERTQ</sequence>
<keyword evidence="9" id="KW-1185">Reference proteome</keyword>
<dbReference type="EMBL" id="BABT02000108">
    <property type="protein sequence ID" value="GAA96877.1"/>
    <property type="molecule type" value="Genomic_DNA"/>
</dbReference>
<dbReference type="Pfam" id="PF07690">
    <property type="entry name" value="MFS_1"/>
    <property type="match status" value="1"/>
</dbReference>
<evidence type="ECO:0000313" key="9">
    <source>
        <dbReference type="Proteomes" id="UP000009131"/>
    </source>
</evidence>
<evidence type="ECO:0000256" key="1">
    <source>
        <dbReference type="ARBA" id="ARBA00004127"/>
    </source>
</evidence>
<dbReference type="RefSeq" id="XP_014567275.1">
    <property type="nucleotide sequence ID" value="XM_014711789.1"/>
</dbReference>
<dbReference type="GO" id="GO:0012505">
    <property type="term" value="C:endomembrane system"/>
    <property type="evidence" value="ECO:0007669"/>
    <property type="project" value="UniProtKB-SubCell"/>
</dbReference>
<gene>
    <name evidence="8" type="primary">Mo03550</name>
    <name evidence="8" type="ORF">E5Q_03550</name>
</gene>
<dbReference type="GO" id="GO:0022857">
    <property type="term" value="F:transmembrane transporter activity"/>
    <property type="evidence" value="ECO:0007669"/>
    <property type="project" value="InterPro"/>
</dbReference>
<dbReference type="InterPro" id="IPR036259">
    <property type="entry name" value="MFS_trans_sf"/>
</dbReference>
<organism evidence="8 9">
    <name type="scientific">Mixia osmundae (strain CBS 9802 / IAM 14324 / JCM 22182 / KY 12970)</name>
    <dbReference type="NCBI Taxonomy" id="764103"/>
    <lineage>
        <taxon>Eukaryota</taxon>
        <taxon>Fungi</taxon>
        <taxon>Dikarya</taxon>
        <taxon>Basidiomycota</taxon>
        <taxon>Pucciniomycotina</taxon>
        <taxon>Mixiomycetes</taxon>
        <taxon>Mixiales</taxon>
        <taxon>Mixiaceae</taxon>
        <taxon>Mixia</taxon>
    </lineage>
</organism>
<dbReference type="InterPro" id="IPR051788">
    <property type="entry name" value="MFS_Transporter"/>
</dbReference>
<comment type="subcellular location">
    <subcellularLocation>
        <location evidence="1">Endomembrane system</location>
        <topology evidence="1">Multi-pass membrane protein</topology>
    </subcellularLocation>
</comment>
<reference evidence="8 9" key="2">
    <citation type="journal article" date="2012" name="Open Biol.">
        <title>Characteristics of nucleosomes and linker DNA regions on the genome of the basidiomycete Mixia osmundae revealed by mono- and dinucleosome mapping.</title>
        <authorList>
            <person name="Nishida H."/>
            <person name="Kondo S."/>
            <person name="Matsumoto T."/>
            <person name="Suzuki Y."/>
            <person name="Yoshikawa H."/>
            <person name="Taylor T.D."/>
            <person name="Sugiyama J."/>
        </authorList>
    </citation>
    <scope>NUCLEOTIDE SEQUENCE [LARGE SCALE GENOMIC DNA]</scope>
    <source>
        <strain evidence="9">CBS 9802 / IAM 14324 / JCM 22182 / KY 12970</strain>
    </source>
</reference>
<evidence type="ECO:0000256" key="2">
    <source>
        <dbReference type="ARBA" id="ARBA00008335"/>
    </source>
</evidence>
<dbReference type="HOGENOM" id="CLU_021993_3_1_1"/>
<dbReference type="Proteomes" id="UP000009131">
    <property type="component" value="Unassembled WGS sequence"/>
</dbReference>